<keyword evidence="2" id="KW-1185">Reference proteome</keyword>
<gene>
    <name evidence="1" type="ORF">RXV79_01950</name>
</gene>
<evidence type="ECO:0000313" key="1">
    <source>
        <dbReference type="EMBL" id="WOB08832.1"/>
    </source>
</evidence>
<sequence>MLRLLVVVLLLANLAFYAWTQGLLDNVIGVRAQGDREPDRLTRQVRPETIRVLPAASAVAIATTASETPPVCLEAGPYTPAQIGPAEGVLQTVLPAGSWASLKTESPGVWIVYMGKYPNREALQKKADELKRLKIGFEELRNVPPELADGLALGRYDNRAAADKALAEVTQRGVRTARVMPLSAPAVTHSLRVERADATLQARLAGLRAEALLGKGFTPCARP</sequence>
<dbReference type="EMBL" id="CP136336">
    <property type="protein sequence ID" value="WOB08832.1"/>
    <property type="molecule type" value="Genomic_DNA"/>
</dbReference>
<proteinExistence type="predicted"/>
<reference evidence="1 2" key="1">
    <citation type="submission" date="2023-10" db="EMBL/GenBank/DDBJ databases">
        <title>Bacteria for the degradation of biodegradable plastic PBAT(Polybutylene adipate terephthalate).</title>
        <authorList>
            <person name="Weon H.-Y."/>
            <person name="Yeon J."/>
        </authorList>
    </citation>
    <scope>NUCLEOTIDE SEQUENCE [LARGE SCALE GENOMIC DNA]</scope>
    <source>
        <strain evidence="1 2">SBD 7-3</strain>
    </source>
</reference>
<evidence type="ECO:0008006" key="3">
    <source>
        <dbReference type="Google" id="ProtNLM"/>
    </source>
</evidence>
<dbReference type="Proteomes" id="UP001303946">
    <property type="component" value="Chromosome"/>
</dbReference>
<dbReference type="RefSeq" id="WP_316701699.1">
    <property type="nucleotide sequence ID" value="NZ_CP136336.1"/>
</dbReference>
<organism evidence="1 2">
    <name type="scientific">Piscinibacter gummiphilus</name>
    <dbReference type="NCBI Taxonomy" id="946333"/>
    <lineage>
        <taxon>Bacteria</taxon>
        <taxon>Pseudomonadati</taxon>
        <taxon>Pseudomonadota</taxon>
        <taxon>Betaproteobacteria</taxon>
        <taxon>Burkholderiales</taxon>
        <taxon>Sphaerotilaceae</taxon>
        <taxon>Piscinibacter</taxon>
    </lineage>
</organism>
<accession>A0ABZ0D0S8</accession>
<name>A0ABZ0D0S8_9BURK</name>
<protein>
    <recommendedName>
        <fullName evidence="3">SPOR domain-containing protein</fullName>
    </recommendedName>
</protein>
<evidence type="ECO:0000313" key="2">
    <source>
        <dbReference type="Proteomes" id="UP001303946"/>
    </source>
</evidence>